<comment type="caution">
    <text evidence="3">The sequence shown here is derived from an EMBL/GenBank/DDBJ whole genome shotgun (WGS) entry which is preliminary data.</text>
</comment>
<keyword evidence="4" id="KW-1185">Reference proteome</keyword>
<feature type="region of interest" description="Disordered" evidence="1">
    <location>
        <begin position="115"/>
        <end position="135"/>
    </location>
</feature>
<evidence type="ECO:0000313" key="3">
    <source>
        <dbReference type="EMBL" id="GCC34297.1"/>
    </source>
</evidence>
<sequence>MESRESHNWCSGFDLYCKQLSTQAQQIIKAIRYEHMTRMQNLGDNKCYSNNKGSRGTDMEFQQITYRQNEQRVMEPPYSAFFSIKDVLVTKPQINNSDRLLEGHTQCFGDLVSEERAAEDTSSQLDPMDPGAASPLECPDSALPCQTLLQQNFPVHQGLPGPVQTLATFRESLSSGQGKGAAEKKGEESRLKRKRPLMGDGVKKPSSVAVLKRPAVDAVWKHGQGRSCQGMDSAKSGLVPQVRDLSLLDNEQRLEVLEEVAHASVIVLTMVYQDGSSQLTAGKVSARFWLTKYGVFCKSLLPLDMIPKEKNQFIL</sequence>
<evidence type="ECO:0000313" key="4">
    <source>
        <dbReference type="Proteomes" id="UP000287033"/>
    </source>
</evidence>
<dbReference type="OrthoDB" id="10572462at2759"/>
<dbReference type="EMBL" id="BEZZ01000585">
    <property type="protein sequence ID" value="GCC34297.1"/>
    <property type="molecule type" value="Genomic_DNA"/>
</dbReference>
<organism evidence="3 4">
    <name type="scientific">Chiloscyllium punctatum</name>
    <name type="common">Brownbanded bambooshark</name>
    <name type="synonym">Hemiscyllium punctatum</name>
    <dbReference type="NCBI Taxonomy" id="137246"/>
    <lineage>
        <taxon>Eukaryota</taxon>
        <taxon>Metazoa</taxon>
        <taxon>Chordata</taxon>
        <taxon>Craniata</taxon>
        <taxon>Vertebrata</taxon>
        <taxon>Chondrichthyes</taxon>
        <taxon>Elasmobranchii</taxon>
        <taxon>Galeomorphii</taxon>
        <taxon>Galeoidea</taxon>
        <taxon>Orectolobiformes</taxon>
        <taxon>Hemiscylliidae</taxon>
        <taxon>Chiloscyllium</taxon>
    </lineage>
</organism>
<protein>
    <recommendedName>
        <fullName evidence="2">DNA polymerase nu pseudo-exo domain-containing protein</fullName>
    </recommendedName>
</protein>
<dbReference type="Proteomes" id="UP000287033">
    <property type="component" value="Unassembled WGS sequence"/>
</dbReference>
<dbReference type="AlphaFoldDB" id="A0A401SV67"/>
<evidence type="ECO:0000256" key="1">
    <source>
        <dbReference type="SAM" id="MobiDB-lite"/>
    </source>
</evidence>
<proteinExistence type="predicted"/>
<dbReference type="Pfam" id="PF18049">
    <property type="entry name" value="DNA_pol_P_Exo"/>
    <property type="match status" value="1"/>
</dbReference>
<gene>
    <name evidence="3" type="ORF">chiPu_0012770</name>
</gene>
<feature type="domain" description="DNA polymerase nu pseudo-exo" evidence="2">
    <location>
        <begin position="244"/>
        <end position="285"/>
    </location>
</feature>
<reference evidence="3 4" key="1">
    <citation type="journal article" date="2018" name="Nat. Ecol. Evol.">
        <title>Shark genomes provide insights into elasmobranch evolution and the origin of vertebrates.</title>
        <authorList>
            <person name="Hara Y"/>
            <person name="Yamaguchi K"/>
            <person name="Onimaru K"/>
            <person name="Kadota M"/>
            <person name="Koyanagi M"/>
            <person name="Keeley SD"/>
            <person name="Tatsumi K"/>
            <person name="Tanaka K"/>
            <person name="Motone F"/>
            <person name="Kageyama Y"/>
            <person name="Nozu R"/>
            <person name="Adachi N"/>
            <person name="Nishimura O"/>
            <person name="Nakagawa R"/>
            <person name="Tanegashima C"/>
            <person name="Kiyatake I"/>
            <person name="Matsumoto R"/>
            <person name="Murakumo K"/>
            <person name="Nishida K"/>
            <person name="Terakita A"/>
            <person name="Kuratani S"/>
            <person name="Sato K"/>
            <person name="Hyodo S Kuraku.S."/>
        </authorList>
    </citation>
    <scope>NUCLEOTIDE SEQUENCE [LARGE SCALE GENOMIC DNA]</scope>
</reference>
<name>A0A401SV67_CHIPU</name>
<evidence type="ECO:0000259" key="2">
    <source>
        <dbReference type="Pfam" id="PF18049"/>
    </source>
</evidence>
<accession>A0A401SV67</accession>
<feature type="compositionally biased region" description="Basic and acidic residues" evidence="1">
    <location>
        <begin position="181"/>
        <end position="190"/>
    </location>
</feature>
<feature type="region of interest" description="Disordered" evidence="1">
    <location>
        <begin position="173"/>
        <end position="204"/>
    </location>
</feature>
<dbReference type="InterPro" id="IPR040940">
    <property type="entry name" value="DNA_pol_P_Exo"/>
</dbReference>